<dbReference type="Proteomes" id="UP000271974">
    <property type="component" value="Unassembled WGS sequence"/>
</dbReference>
<evidence type="ECO:0008006" key="5">
    <source>
        <dbReference type="Google" id="ProtNLM"/>
    </source>
</evidence>
<reference evidence="3 4" key="1">
    <citation type="submission" date="2019-01" db="EMBL/GenBank/DDBJ databases">
        <title>A draft genome assembly of the solar-powered sea slug Elysia chlorotica.</title>
        <authorList>
            <person name="Cai H."/>
            <person name="Li Q."/>
            <person name="Fang X."/>
            <person name="Li J."/>
            <person name="Curtis N.E."/>
            <person name="Altenburger A."/>
            <person name="Shibata T."/>
            <person name="Feng M."/>
            <person name="Maeda T."/>
            <person name="Schwartz J.A."/>
            <person name="Shigenobu S."/>
            <person name="Lundholm N."/>
            <person name="Nishiyama T."/>
            <person name="Yang H."/>
            <person name="Hasebe M."/>
            <person name="Li S."/>
            <person name="Pierce S.K."/>
            <person name="Wang J."/>
        </authorList>
    </citation>
    <scope>NUCLEOTIDE SEQUENCE [LARGE SCALE GENOMIC DNA]</scope>
    <source>
        <strain evidence="3">EC2010</strain>
        <tissue evidence="3">Whole organism of an adult</tissue>
    </source>
</reference>
<name>A0A433T325_ELYCH</name>
<accession>A0A433T325</accession>
<keyword evidence="1" id="KW-0175">Coiled coil</keyword>
<feature type="coiled-coil region" evidence="1">
    <location>
        <begin position="233"/>
        <end position="260"/>
    </location>
</feature>
<keyword evidence="4" id="KW-1185">Reference proteome</keyword>
<comment type="caution">
    <text evidence="3">The sequence shown here is derived from an EMBL/GenBank/DDBJ whole genome shotgun (WGS) entry which is preliminary data.</text>
</comment>
<dbReference type="AlphaFoldDB" id="A0A433T325"/>
<dbReference type="EMBL" id="RQTK01000697">
    <property type="protein sequence ID" value="RUS75955.1"/>
    <property type="molecule type" value="Genomic_DNA"/>
</dbReference>
<evidence type="ECO:0000256" key="1">
    <source>
        <dbReference type="SAM" id="Coils"/>
    </source>
</evidence>
<evidence type="ECO:0000256" key="2">
    <source>
        <dbReference type="SAM" id="SignalP"/>
    </source>
</evidence>
<feature type="chain" id="PRO_5019182374" description="Fibrinogen C-terminal domain-containing protein" evidence="2">
    <location>
        <begin position="20"/>
        <end position="561"/>
    </location>
</feature>
<gene>
    <name evidence="3" type="ORF">EGW08_016282</name>
</gene>
<feature type="signal peptide" evidence="2">
    <location>
        <begin position="1"/>
        <end position="19"/>
    </location>
</feature>
<protein>
    <recommendedName>
        <fullName evidence="5">Fibrinogen C-terminal domain-containing protein</fullName>
    </recommendedName>
</protein>
<evidence type="ECO:0000313" key="3">
    <source>
        <dbReference type="EMBL" id="RUS75955.1"/>
    </source>
</evidence>
<dbReference type="OrthoDB" id="6134084at2759"/>
<keyword evidence="2" id="KW-0732">Signal</keyword>
<evidence type="ECO:0000313" key="4">
    <source>
        <dbReference type="Proteomes" id="UP000271974"/>
    </source>
</evidence>
<proteinExistence type="predicted"/>
<organism evidence="3 4">
    <name type="scientific">Elysia chlorotica</name>
    <name type="common">Eastern emerald elysia</name>
    <name type="synonym">Sea slug</name>
    <dbReference type="NCBI Taxonomy" id="188477"/>
    <lineage>
        <taxon>Eukaryota</taxon>
        <taxon>Metazoa</taxon>
        <taxon>Spiralia</taxon>
        <taxon>Lophotrochozoa</taxon>
        <taxon>Mollusca</taxon>
        <taxon>Gastropoda</taxon>
        <taxon>Heterobranchia</taxon>
        <taxon>Euthyneura</taxon>
        <taxon>Panpulmonata</taxon>
        <taxon>Sacoglossa</taxon>
        <taxon>Placobranchoidea</taxon>
        <taxon>Plakobranchidae</taxon>
        <taxon>Elysia</taxon>
    </lineage>
</organism>
<sequence length="561" mass="62519">MAPLPLITLILLQALVCHGFDFSLSFESLVAGGTSSPSVCAVLQCIETLNDDQLDSRKVTALTIYRRIASDGAPWKQLAKVSTAIPRDNRVSDGRRITGDLTEKQANLTLGLLKAADCAEAEFSCVAILTDANGKNTVMKSYVGGQTPPDQGSGVDDIGQNIARDHKPLSVTAEQSSEIREVKMMISSLMDKLNCIEKRFEDSAKHDDKLEEKLETLKSGVTDKLHYLESNVRSQLESSTNRLEDRLERLENRLEDKVSQIFVRQPSDRDNEQFQNKAEHKLDLILDAVVSTNTSIHYIQDKTHSTATNFPSKSAGVNTFDNNTQLVSSIDSLSAITHDLVTSVQALSPVCSNRAPESVEEFFDVLGTGKKEWRLAFRGTAYNNVKIYPAYMHGTGIPAEVEPGCKHFNYSVPCVNHYRNKDAFDNWNNIDEVLLAVFDKGQMVKRIVFNGHGSTITSWFEASRVILSSWDDMKTQSQNFFSIEGETRPQYMRRFFINHDYTTCETFKGWFFVGEALDGGCATEKTIARPFIQFAAGKTMAVWQSSGVARADSFGVFLKYD</sequence>